<evidence type="ECO:0000256" key="5">
    <source>
        <dbReference type="SAM" id="Phobius"/>
    </source>
</evidence>
<evidence type="ECO:0000259" key="6">
    <source>
        <dbReference type="Pfam" id="PF08281"/>
    </source>
</evidence>
<keyword evidence="3" id="KW-0731">Sigma factor</keyword>
<dbReference type="InterPro" id="IPR013325">
    <property type="entry name" value="RNA_pol_sigma_r2"/>
</dbReference>
<keyword evidence="5" id="KW-1133">Transmembrane helix</keyword>
<reference evidence="7 8" key="1">
    <citation type="submission" date="2019-03" db="EMBL/GenBank/DDBJ databases">
        <title>Genomic Encyclopedia of Archaeal and Bacterial Type Strains, Phase II (KMG-II): from individual species to whole genera.</title>
        <authorList>
            <person name="Goeker M."/>
        </authorList>
    </citation>
    <scope>NUCLEOTIDE SEQUENCE [LARGE SCALE GENOMIC DNA]</scope>
    <source>
        <strain evidence="7 8">DSM 28353</strain>
    </source>
</reference>
<dbReference type="AlphaFoldDB" id="A0A4V3DDV6"/>
<dbReference type="CDD" id="cd06171">
    <property type="entry name" value="Sigma70_r4"/>
    <property type="match status" value="1"/>
</dbReference>
<dbReference type="GO" id="GO:0003677">
    <property type="term" value="F:DNA binding"/>
    <property type="evidence" value="ECO:0007669"/>
    <property type="project" value="InterPro"/>
</dbReference>
<keyword evidence="5" id="KW-0812">Transmembrane</keyword>
<dbReference type="InterPro" id="IPR039425">
    <property type="entry name" value="RNA_pol_sigma-70-like"/>
</dbReference>
<dbReference type="SUPFAM" id="SSF88946">
    <property type="entry name" value="Sigma2 domain of RNA polymerase sigma factors"/>
    <property type="match status" value="1"/>
</dbReference>
<dbReference type="EMBL" id="SNYV01000013">
    <property type="protein sequence ID" value="TDQ78288.1"/>
    <property type="molecule type" value="Genomic_DNA"/>
</dbReference>
<comment type="caution">
    <text evidence="7">The sequence shown here is derived from an EMBL/GenBank/DDBJ whole genome shotgun (WGS) entry which is preliminary data.</text>
</comment>
<keyword evidence="5" id="KW-0472">Membrane</keyword>
<keyword evidence="8" id="KW-1185">Reference proteome</keyword>
<evidence type="ECO:0000256" key="1">
    <source>
        <dbReference type="ARBA" id="ARBA00010641"/>
    </source>
</evidence>
<dbReference type="PANTHER" id="PTHR43133:SF46">
    <property type="entry name" value="RNA POLYMERASE SIGMA-70 FACTOR ECF SUBFAMILY"/>
    <property type="match status" value="1"/>
</dbReference>
<keyword evidence="2" id="KW-0805">Transcription regulation</keyword>
<dbReference type="Proteomes" id="UP000295292">
    <property type="component" value="Unassembled WGS sequence"/>
</dbReference>
<name>A0A4V3DDV6_9SPHI</name>
<evidence type="ECO:0000256" key="4">
    <source>
        <dbReference type="ARBA" id="ARBA00023163"/>
    </source>
</evidence>
<dbReference type="InterPro" id="IPR036388">
    <property type="entry name" value="WH-like_DNA-bd_sf"/>
</dbReference>
<dbReference type="Gene3D" id="1.10.10.10">
    <property type="entry name" value="Winged helix-like DNA-binding domain superfamily/Winged helix DNA-binding domain"/>
    <property type="match status" value="1"/>
</dbReference>
<dbReference type="InterPro" id="IPR014284">
    <property type="entry name" value="RNA_pol_sigma-70_dom"/>
</dbReference>
<dbReference type="Pfam" id="PF08281">
    <property type="entry name" value="Sigma70_r4_2"/>
    <property type="match status" value="1"/>
</dbReference>
<dbReference type="SUPFAM" id="SSF88659">
    <property type="entry name" value="Sigma3 and sigma4 domains of RNA polymerase sigma factors"/>
    <property type="match status" value="1"/>
</dbReference>
<dbReference type="InterPro" id="IPR013249">
    <property type="entry name" value="RNA_pol_sigma70_r4_t2"/>
</dbReference>
<dbReference type="NCBIfam" id="TIGR02937">
    <property type="entry name" value="sigma70-ECF"/>
    <property type="match status" value="1"/>
</dbReference>
<dbReference type="InterPro" id="IPR013324">
    <property type="entry name" value="RNA_pol_sigma_r3/r4-like"/>
</dbReference>
<feature type="transmembrane region" description="Helical" evidence="5">
    <location>
        <begin position="178"/>
        <end position="197"/>
    </location>
</feature>
<accession>A0A4V3DDV6</accession>
<dbReference type="Gene3D" id="1.10.1740.10">
    <property type="match status" value="1"/>
</dbReference>
<dbReference type="GO" id="GO:0006352">
    <property type="term" value="P:DNA-templated transcription initiation"/>
    <property type="evidence" value="ECO:0007669"/>
    <property type="project" value="InterPro"/>
</dbReference>
<protein>
    <submittedName>
        <fullName evidence="7">RNA polymerase sigma-70 factor (ECF subfamily)</fullName>
    </submittedName>
</protein>
<evidence type="ECO:0000313" key="8">
    <source>
        <dbReference type="Proteomes" id="UP000295292"/>
    </source>
</evidence>
<dbReference type="PANTHER" id="PTHR43133">
    <property type="entry name" value="RNA POLYMERASE ECF-TYPE SIGMA FACTO"/>
    <property type="match status" value="1"/>
</dbReference>
<evidence type="ECO:0000256" key="3">
    <source>
        <dbReference type="ARBA" id="ARBA00023082"/>
    </source>
</evidence>
<sequence length="198" mass="23100">MKTKYYHTCSDSELMIFLLESDHNAYMEIYNRYSKGLYMKTLQKVGDKDESKDLLQEVFTALWQNRFSLTIDTPLGGYLYATLRYMIIKRIAHENVRANYLSSLSQLSLIDDVLTDGLVRERELKQVIEKEISLLPDKMQKVFRMSRERHLSHKEIAFQLGLSESTVKKHINNALKSLRVKLGAFSILIGLTLTHLFF</sequence>
<feature type="domain" description="RNA polymerase sigma factor 70 region 4 type 2" evidence="6">
    <location>
        <begin position="127"/>
        <end position="178"/>
    </location>
</feature>
<gene>
    <name evidence="7" type="ORF">CLV99_2268</name>
</gene>
<evidence type="ECO:0000313" key="7">
    <source>
        <dbReference type="EMBL" id="TDQ78288.1"/>
    </source>
</evidence>
<evidence type="ECO:0000256" key="2">
    <source>
        <dbReference type="ARBA" id="ARBA00023015"/>
    </source>
</evidence>
<comment type="similarity">
    <text evidence="1">Belongs to the sigma-70 factor family. ECF subfamily.</text>
</comment>
<keyword evidence="4" id="KW-0804">Transcription</keyword>
<proteinExistence type="inferred from homology"/>
<dbReference type="GO" id="GO:0016987">
    <property type="term" value="F:sigma factor activity"/>
    <property type="evidence" value="ECO:0007669"/>
    <property type="project" value="UniProtKB-KW"/>
</dbReference>
<organism evidence="7 8">
    <name type="scientific">Sphingobacterium yanglingense</name>
    <dbReference type="NCBI Taxonomy" id="1437280"/>
    <lineage>
        <taxon>Bacteria</taxon>
        <taxon>Pseudomonadati</taxon>
        <taxon>Bacteroidota</taxon>
        <taxon>Sphingobacteriia</taxon>
        <taxon>Sphingobacteriales</taxon>
        <taxon>Sphingobacteriaceae</taxon>
        <taxon>Sphingobacterium</taxon>
    </lineage>
</organism>